<dbReference type="PROSITE" id="PS50943">
    <property type="entry name" value="HTH_CROC1"/>
    <property type="match status" value="1"/>
</dbReference>
<dbReference type="GO" id="GO:0003677">
    <property type="term" value="F:DNA binding"/>
    <property type="evidence" value="ECO:0007669"/>
    <property type="project" value="InterPro"/>
</dbReference>
<proteinExistence type="predicted"/>
<evidence type="ECO:0000313" key="2">
    <source>
        <dbReference type="EMBL" id="KJL21324.1"/>
    </source>
</evidence>
<evidence type="ECO:0000313" key="3">
    <source>
        <dbReference type="Proteomes" id="UP000033725"/>
    </source>
</evidence>
<name>A0A0F0KLL4_9MICO</name>
<dbReference type="InterPro" id="IPR010982">
    <property type="entry name" value="Lambda_DNA-bd_dom_sf"/>
</dbReference>
<dbReference type="SMART" id="SM00530">
    <property type="entry name" value="HTH_XRE"/>
    <property type="match status" value="1"/>
</dbReference>
<dbReference type="Proteomes" id="UP000033725">
    <property type="component" value="Unassembled WGS sequence"/>
</dbReference>
<dbReference type="InterPro" id="IPR001387">
    <property type="entry name" value="Cro/C1-type_HTH"/>
</dbReference>
<comment type="caution">
    <text evidence="2">The sequence shown here is derived from an EMBL/GenBank/DDBJ whole genome shotgun (WGS) entry which is preliminary data.</text>
</comment>
<accession>A0A0F0KLL4</accession>
<evidence type="ECO:0000259" key="1">
    <source>
        <dbReference type="PROSITE" id="PS50943"/>
    </source>
</evidence>
<dbReference type="AlphaFoldDB" id="A0A0F0KLL4"/>
<feature type="domain" description="HTH cro/C1-type" evidence="1">
    <location>
        <begin position="23"/>
        <end position="83"/>
    </location>
</feature>
<dbReference type="CDD" id="cd00093">
    <property type="entry name" value="HTH_XRE"/>
    <property type="match status" value="1"/>
</dbReference>
<sequence length="94" mass="10658">MRQRNDDLEADWDAFAQRFATSLRTARHKANLSQEDVAYRAGLTRYTYQKYEKGESRPGHPANPTLRTLLALTQVLGITLTDLVPGNAPDLRSR</sequence>
<gene>
    <name evidence="2" type="ORF">RN51_02339</name>
</gene>
<protein>
    <submittedName>
        <fullName evidence="2">Helix-turn-helix protein</fullName>
    </submittedName>
</protein>
<dbReference type="RefSeq" id="WP_197073245.1">
    <property type="nucleotide sequence ID" value="NZ_JAPWHQ010000001.1"/>
</dbReference>
<dbReference type="Gene3D" id="1.10.260.40">
    <property type="entry name" value="lambda repressor-like DNA-binding domains"/>
    <property type="match status" value="1"/>
</dbReference>
<organism evidence="2 3">
    <name type="scientific">Microbacterium oxydans</name>
    <dbReference type="NCBI Taxonomy" id="82380"/>
    <lineage>
        <taxon>Bacteria</taxon>
        <taxon>Bacillati</taxon>
        <taxon>Actinomycetota</taxon>
        <taxon>Actinomycetes</taxon>
        <taxon>Micrococcales</taxon>
        <taxon>Microbacteriaceae</taxon>
        <taxon>Microbacterium</taxon>
    </lineage>
</organism>
<dbReference type="Pfam" id="PF13560">
    <property type="entry name" value="HTH_31"/>
    <property type="match status" value="1"/>
</dbReference>
<dbReference type="SUPFAM" id="SSF47413">
    <property type="entry name" value="lambda repressor-like DNA-binding domains"/>
    <property type="match status" value="1"/>
</dbReference>
<dbReference type="EMBL" id="JYIV01000027">
    <property type="protein sequence ID" value="KJL21324.1"/>
    <property type="molecule type" value="Genomic_DNA"/>
</dbReference>
<reference evidence="2 3" key="1">
    <citation type="submission" date="2015-02" db="EMBL/GenBank/DDBJ databases">
        <title>Draft genome sequences of ten Microbacterium spp. with emphasis on heavy metal contaminated environments.</title>
        <authorList>
            <person name="Corretto E."/>
        </authorList>
    </citation>
    <scope>NUCLEOTIDE SEQUENCE [LARGE SCALE GENOMIC DNA]</scope>
    <source>
        <strain evidence="2 3">BEL163</strain>
    </source>
</reference>